<dbReference type="OrthoDB" id="414390at2759"/>
<keyword evidence="1" id="KW-0328">Glycosyltransferase</keyword>
<keyword evidence="6" id="KW-1185">Reference proteome</keyword>
<dbReference type="GO" id="GO:0047657">
    <property type="term" value="F:alpha-1,3-glucan synthase activity"/>
    <property type="evidence" value="ECO:0007669"/>
    <property type="project" value="UniProtKB-EC"/>
</dbReference>
<organism evidence="4">
    <name type="scientific">Cladocopium goreaui</name>
    <dbReference type="NCBI Taxonomy" id="2562237"/>
    <lineage>
        <taxon>Eukaryota</taxon>
        <taxon>Sar</taxon>
        <taxon>Alveolata</taxon>
        <taxon>Dinophyceae</taxon>
        <taxon>Suessiales</taxon>
        <taxon>Symbiodiniaceae</taxon>
        <taxon>Cladocopium</taxon>
    </lineage>
</organism>
<dbReference type="Pfam" id="PF08323">
    <property type="entry name" value="Glyco_transf_5"/>
    <property type="match status" value="1"/>
</dbReference>
<proteinExistence type="predicted"/>
<dbReference type="EMBL" id="CAMXCT010002126">
    <property type="protein sequence ID" value="CAI3995872.1"/>
    <property type="molecule type" value="Genomic_DNA"/>
</dbReference>
<evidence type="ECO:0000313" key="5">
    <source>
        <dbReference type="EMBL" id="CAL4783184.1"/>
    </source>
</evidence>
<protein>
    <submittedName>
        <fullName evidence="5">Alpha-1,3-glucan synthase</fullName>
    </submittedName>
</protein>
<keyword evidence="2" id="KW-0808">Transferase</keyword>
<dbReference type="Gene3D" id="3.40.50.2000">
    <property type="entry name" value="Glycogen Phosphorylase B"/>
    <property type="match status" value="2"/>
</dbReference>
<comment type="caution">
    <text evidence="4">The sequence shown here is derived from an EMBL/GenBank/DDBJ whole genome shotgun (WGS) entry which is preliminary data.</text>
</comment>
<reference evidence="5 6" key="2">
    <citation type="submission" date="2024-05" db="EMBL/GenBank/DDBJ databases">
        <authorList>
            <person name="Chen Y."/>
            <person name="Shah S."/>
            <person name="Dougan E. K."/>
            <person name="Thang M."/>
            <person name="Chan C."/>
        </authorList>
    </citation>
    <scope>NUCLEOTIDE SEQUENCE [LARGE SCALE GENOMIC DNA]</scope>
</reference>
<dbReference type="EMBL" id="CAMXCT030002126">
    <property type="protein sequence ID" value="CAL4783184.1"/>
    <property type="molecule type" value="Genomic_DNA"/>
</dbReference>
<accession>A0A9P1G3C9</accession>
<dbReference type="AlphaFoldDB" id="A0A9P1G3C9"/>
<reference evidence="4" key="1">
    <citation type="submission" date="2022-10" db="EMBL/GenBank/DDBJ databases">
        <authorList>
            <person name="Chen Y."/>
            <person name="Dougan E. K."/>
            <person name="Chan C."/>
            <person name="Rhodes N."/>
            <person name="Thang M."/>
        </authorList>
    </citation>
    <scope>NUCLEOTIDE SEQUENCE</scope>
</reference>
<gene>
    <name evidence="4" type="ORF">C1SCF055_LOCUS22397</name>
</gene>
<dbReference type="SUPFAM" id="SSF53756">
    <property type="entry name" value="UDP-Glycosyltransferase/glycogen phosphorylase"/>
    <property type="match status" value="1"/>
</dbReference>
<dbReference type="EMBL" id="CAMXCT020002126">
    <property type="protein sequence ID" value="CAL1149247.1"/>
    <property type="molecule type" value="Genomic_DNA"/>
</dbReference>
<sequence>MTKVRTLRYFSLWNQATAALIRKLKPDIYHCMDYHAALAPLYLEESEQIPIILVLHNADYMGVVETDFISDRFWKTVTQLRRLSLILNLKVATIRKYCMFEGRFNMLKAGVTYIKQTQAGYGICAVSENYAVELKRERTLFAGLPYLISLDNARDPGLDEDPGAKILIFIGRWVKQKGVDHIAMLTPAFLRSHPEVQIILAGPPDDACGLYAGTLLDQLGDEFKGRLFVCTKFFRLPEELRRGAHLCFTPSCSEPFDYVDVEFGLLGVPSVGAAIGGLGKMPGAIGRSR</sequence>
<dbReference type="InterPro" id="IPR013534">
    <property type="entry name" value="Starch_synth_cat_dom"/>
</dbReference>
<dbReference type="PANTHER" id="PTHR47182:SF2">
    <property type="entry name" value="CELL WALL ALPHA-1,3-GLUCAN SYNTHASE AGS1"/>
    <property type="match status" value="1"/>
</dbReference>
<feature type="domain" description="Starch synthase catalytic" evidence="3">
    <location>
        <begin position="8"/>
        <end position="138"/>
    </location>
</feature>
<evidence type="ECO:0000313" key="4">
    <source>
        <dbReference type="EMBL" id="CAI3995872.1"/>
    </source>
</evidence>
<dbReference type="Proteomes" id="UP001152797">
    <property type="component" value="Unassembled WGS sequence"/>
</dbReference>
<evidence type="ECO:0000259" key="3">
    <source>
        <dbReference type="Pfam" id="PF08323"/>
    </source>
</evidence>
<dbReference type="InterPro" id="IPR058655">
    <property type="entry name" value="Mok11-14/Ags1-like"/>
</dbReference>
<evidence type="ECO:0000256" key="1">
    <source>
        <dbReference type="ARBA" id="ARBA00022676"/>
    </source>
</evidence>
<name>A0A9P1G3C9_9DINO</name>
<dbReference type="PANTHER" id="PTHR47182">
    <property type="entry name" value="CELL WALL ALPHA-1,3-GLUCAN SYNTHASE AGS1-RELATED"/>
    <property type="match status" value="1"/>
</dbReference>
<evidence type="ECO:0000313" key="6">
    <source>
        <dbReference type="Proteomes" id="UP001152797"/>
    </source>
</evidence>
<evidence type="ECO:0000256" key="2">
    <source>
        <dbReference type="ARBA" id="ARBA00022679"/>
    </source>
</evidence>